<evidence type="ECO:0000313" key="1">
    <source>
        <dbReference type="EMBL" id="NGP19172.1"/>
    </source>
</evidence>
<dbReference type="EMBL" id="JAALFG010000005">
    <property type="protein sequence ID" value="NGP19172.1"/>
    <property type="molecule type" value="Genomic_DNA"/>
</dbReference>
<comment type="caution">
    <text evidence="1">The sequence shown here is derived from an EMBL/GenBank/DDBJ whole genome shotgun (WGS) entry which is preliminary data.</text>
</comment>
<name>A0A6M1SUW6_9HYPH</name>
<dbReference type="AlphaFoldDB" id="A0A6M1SUW6"/>
<keyword evidence="2" id="KW-1185">Reference proteome</keyword>
<proteinExistence type="predicted"/>
<organism evidence="1 2">
    <name type="scientific">Devosia aurantiaca</name>
    <dbReference type="NCBI Taxonomy" id="2714858"/>
    <lineage>
        <taxon>Bacteria</taxon>
        <taxon>Pseudomonadati</taxon>
        <taxon>Pseudomonadota</taxon>
        <taxon>Alphaproteobacteria</taxon>
        <taxon>Hyphomicrobiales</taxon>
        <taxon>Devosiaceae</taxon>
        <taxon>Devosia</taxon>
    </lineage>
</organism>
<gene>
    <name evidence="1" type="ORF">G5575_17375</name>
</gene>
<accession>A0A6M1SUW6</accession>
<sequence>MVNDERTTQAMDIGALTPPLWGFEQRKLMVFYERSGARMHVAYFRVPVASIRTAAGLSTTSSRSATSLPRLWTTLTSG</sequence>
<reference evidence="1 2" key="2">
    <citation type="submission" date="2020-03" db="EMBL/GenBank/DDBJ databases">
        <title>Devosia chinhatensis sp. nov., isolated from a hexachlorocyclohexane (HCH) dump site in India.</title>
        <authorList>
            <person name="Kumar M."/>
            <person name="Lal R."/>
        </authorList>
    </citation>
    <scope>NUCLEOTIDE SEQUENCE [LARGE SCALE GENOMIC DNA]</scope>
    <source>
        <strain evidence="1 2">H239</strain>
    </source>
</reference>
<dbReference type="RefSeq" id="WP_164535433.1">
    <property type="nucleotide sequence ID" value="NZ_JAALFG010000005.1"/>
</dbReference>
<dbReference type="Proteomes" id="UP000474802">
    <property type="component" value="Unassembled WGS sequence"/>
</dbReference>
<reference evidence="1 2" key="1">
    <citation type="submission" date="2020-02" db="EMBL/GenBank/DDBJ databases">
        <authorList>
            <person name="Khan S.A."/>
            <person name="Jeon C.O."/>
            <person name="Chun B.H."/>
        </authorList>
    </citation>
    <scope>NUCLEOTIDE SEQUENCE [LARGE SCALE GENOMIC DNA]</scope>
    <source>
        <strain evidence="1 2">H239</strain>
    </source>
</reference>
<protein>
    <submittedName>
        <fullName evidence="1">Uncharacterized protein</fullName>
    </submittedName>
</protein>
<evidence type="ECO:0000313" key="2">
    <source>
        <dbReference type="Proteomes" id="UP000474802"/>
    </source>
</evidence>